<sequence>MSQLDLRILDSGQEEMHCSPCKRRSPSLVHADFLFNADNKYLRAGIGKSLLTSIHIRSITSNQKNNSHRQLSTIVSTNTNHIATMYFPTTTLLTGIIAGLAAVASAQSGNPITVPAAKQINPAGKPFDIKWEPTTEGKVSITLWKGATTNLQSIANIAENIDNSGTYTWTPPKSLAKAADYALKLDAADGSFQYSSQFEISEA</sequence>
<keyword evidence="1" id="KW-0732">Signal</keyword>
<evidence type="ECO:0000256" key="1">
    <source>
        <dbReference type="ARBA" id="ARBA00022729"/>
    </source>
</evidence>
<reference evidence="3 4" key="1">
    <citation type="submission" date="2024-02" db="EMBL/GenBank/DDBJ databases">
        <title>De novo assembly and annotation of 12 fungi associated with fruit tree decline syndrome in Ontario, Canada.</title>
        <authorList>
            <person name="Sulman M."/>
            <person name="Ellouze W."/>
            <person name="Ilyukhin E."/>
        </authorList>
    </citation>
    <scope>NUCLEOTIDE SEQUENCE [LARGE SCALE GENOMIC DNA]</scope>
    <source>
        <strain evidence="3 4">M1-105</strain>
    </source>
</reference>
<evidence type="ECO:0000259" key="2">
    <source>
        <dbReference type="Pfam" id="PF10342"/>
    </source>
</evidence>
<dbReference type="Proteomes" id="UP001521116">
    <property type="component" value="Unassembled WGS sequence"/>
</dbReference>
<gene>
    <name evidence="3" type="ORF">SLS56_011351</name>
</gene>
<name>A0ABR3SCI4_9PEZI</name>
<dbReference type="PANTHER" id="PTHR40633">
    <property type="entry name" value="MATRIX PROTEIN, PUTATIVE (AFU_ORTHOLOGUE AFUA_8G05410)-RELATED"/>
    <property type="match status" value="1"/>
</dbReference>
<protein>
    <recommendedName>
        <fullName evidence="2">Yeast cell wall synthesis Kre9/Knh1-like N-terminal domain-containing protein</fullName>
    </recommendedName>
</protein>
<dbReference type="InterPro" id="IPR052982">
    <property type="entry name" value="SRP1/TIP1-like"/>
</dbReference>
<dbReference type="PANTHER" id="PTHR40633:SF1">
    <property type="entry name" value="GPI ANCHORED SERINE-THREONINE RICH PROTEIN (AFU_ORTHOLOGUE AFUA_1G03630)"/>
    <property type="match status" value="1"/>
</dbReference>
<keyword evidence="4" id="KW-1185">Reference proteome</keyword>
<dbReference type="EMBL" id="JAJVDC020000260">
    <property type="protein sequence ID" value="KAL1616630.1"/>
    <property type="molecule type" value="Genomic_DNA"/>
</dbReference>
<comment type="caution">
    <text evidence="3">The sequence shown here is derived from an EMBL/GenBank/DDBJ whole genome shotgun (WGS) entry which is preliminary data.</text>
</comment>
<evidence type="ECO:0000313" key="4">
    <source>
        <dbReference type="Proteomes" id="UP001521116"/>
    </source>
</evidence>
<dbReference type="Pfam" id="PF10342">
    <property type="entry name" value="Kre9_KNH"/>
    <property type="match status" value="1"/>
</dbReference>
<proteinExistence type="predicted"/>
<organism evidence="3 4">
    <name type="scientific">Neofusicoccum ribis</name>
    <dbReference type="NCBI Taxonomy" id="45134"/>
    <lineage>
        <taxon>Eukaryota</taxon>
        <taxon>Fungi</taxon>
        <taxon>Dikarya</taxon>
        <taxon>Ascomycota</taxon>
        <taxon>Pezizomycotina</taxon>
        <taxon>Dothideomycetes</taxon>
        <taxon>Dothideomycetes incertae sedis</taxon>
        <taxon>Botryosphaeriales</taxon>
        <taxon>Botryosphaeriaceae</taxon>
        <taxon>Neofusicoccum</taxon>
    </lineage>
</organism>
<dbReference type="InterPro" id="IPR018466">
    <property type="entry name" value="Kre9/Knh1-like_N"/>
</dbReference>
<evidence type="ECO:0000313" key="3">
    <source>
        <dbReference type="EMBL" id="KAL1616630.1"/>
    </source>
</evidence>
<accession>A0ABR3SCI4</accession>
<feature type="domain" description="Yeast cell wall synthesis Kre9/Knh1-like N-terminal" evidence="2">
    <location>
        <begin position="115"/>
        <end position="200"/>
    </location>
</feature>